<evidence type="ECO:0000313" key="2">
    <source>
        <dbReference type="Proteomes" id="UP000055590"/>
    </source>
</evidence>
<dbReference type="Proteomes" id="UP000055590">
    <property type="component" value="Chromosome"/>
</dbReference>
<dbReference type="SUPFAM" id="SSF56935">
    <property type="entry name" value="Porins"/>
    <property type="match status" value="1"/>
</dbReference>
<gene>
    <name evidence="1" type="ORF">AKJ08_3553</name>
</gene>
<sequence length="270" mass="29245">MLATLPTVAFIPMLVEVGGVMAYGDGFAYATITPKPVGGSSSGRYDAVSREHWVQYKLSDRQGLRVGRMTLPFGLRIADHTAPTREDFGFGSFDQRYALGWDLLTDDVAVSVAAFGGSRLDSLDERGAAASVTYMFPSRLAIGASLLGADAVASARVAGSLFARWRVWGSTYALAEVAGQQRSTKGADASMVEAATLLRAGWFPLESMDVFAQVGGRRIQGAYEATKLRYMVGTDWKVLPWVELSPAYVFDENVEAGPSHQLLAQMHVFW</sequence>
<dbReference type="STRING" id="1391653.AKJ08_3553"/>
<keyword evidence="2" id="KW-1185">Reference proteome</keyword>
<name>A0A0K1PIC3_9BACT</name>
<accession>A0A0K1PIC3</accession>
<dbReference type="AlphaFoldDB" id="A0A0K1PIC3"/>
<organism evidence="1 2">
    <name type="scientific">Vulgatibacter incomptus</name>
    <dbReference type="NCBI Taxonomy" id="1391653"/>
    <lineage>
        <taxon>Bacteria</taxon>
        <taxon>Pseudomonadati</taxon>
        <taxon>Myxococcota</taxon>
        <taxon>Myxococcia</taxon>
        <taxon>Myxococcales</taxon>
        <taxon>Cystobacterineae</taxon>
        <taxon>Vulgatibacteraceae</taxon>
        <taxon>Vulgatibacter</taxon>
    </lineage>
</organism>
<reference evidence="1 2" key="1">
    <citation type="submission" date="2015-08" db="EMBL/GenBank/DDBJ databases">
        <authorList>
            <person name="Babu N.S."/>
            <person name="Beckwith C.J."/>
            <person name="Beseler K.G."/>
            <person name="Brison A."/>
            <person name="Carone J.V."/>
            <person name="Caskin T.P."/>
            <person name="Diamond M."/>
            <person name="Durham M.E."/>
            <person name="Foxe J.M."/>
            <person name="Go M."/>
            <person name="Henderson B.A."/>
            <person name="Jones I.B."/>
            <person name="McGettigan J.A."/>
            <person name="Micheletti S.J."/>
            <person name="Nasrallah M.E."/>
            <person name="Ortiz D."/>
            <person name="Piller C.R."/>
            <person name="Privatt S.R."/>
            <person name="Schneider S.L."/>
            <person name="Sharp S."/>
            <person name="Smith T.C."/>
            <person name="Stanton J.D."/>
            <person name="Ullery H.E."/>
            <person name="Wilson R.J."/>
            <person name="Serrano M.G."/>
            <person name="Buck G."/>
            <person name="Lee V."/>
            <person name="Wang Y."/>
            <person name="Carvalho R."/>
            <person name="Voegtly L."/>
            <person name="Shi R."/>
            <person name="Duckworth R."/>
            <person name="Johnson A."/>
            <person name="Loviza R."/>
            <person name="Walstead R."/>
            <person name="Shah Z."/>
            <person name="Kiflezghi M."/>
            <person name="Wade K."/>
            <person name="Ball S.L."/>
            <person name="Bradley K.W."/>
            <person name="Asai D.J."/>
            <person name="Bowman C.A."/>
            <person name="Russell D.A."/>
            <person name="Pope W.H."/>
            <person name="Jacobs-Sera D."/>
            <person name="Hendrix R.W."/>
            <person name="Hatfull G.F."/>
        </authorList>
    </citation>
    <scope>NUCLEOTIDE SEQUENCE [LARGE SCALE GENOMIC DNA]</scope>
    <source>
        <strain evidence="1 2">DSM 27710</strain>
    </source>
</reference>
<dbReference type="EMBL" id="CP012332">
    <property type="protein sequence ID" value="AKU93166.1"/>
    <property type="molecule type" value="Genomic_DNA"/>
</dbReference>
<proteinExistence type="predicted"/>
<evidence type="ECO:0008006" key="3">
    <source>
        <dbReference type="Google" id="ProtNLM"/>
    </source>
</evidence>
<dbReference type="KEGG" id="vin:AKJ08_3553"/>
<evidence type="ECO:0000313" key="1">
    <source>
        <dbReference type="EMBL" id="AKU93166.1"/>
    </source>
</evidence>
<protein>
    <recommendedName>
        <fullName evidence="3">Porin</fullName>
    </recommendedName>
</protein>